<gene>
    <name evidence="23" type="ORF">C8A00DRAFT_18571</name>
</gene>
<evidence type="ECO:0000256" key="16">
    <source>
        <dbReference type="ARBA" id="ARBA00023329"/>
    </source>
</evidence>
<dbReference type="GO" id="GO:0005525">
    <property type="term" value="F:GTP binding"/>
    <property type="evidence" value="ECO:0007669"/>
    <property type="project" value="UniProtKB-KW"/>
</dbReference>
<evidence type="ECO:0000256" key="1">
    <source>
        <dbReference type="ARBA" id="ARBA00004255"/>
    </source>
</evidence>
<dbReference type="InterPro" id="IPR006687">
    <property type="entry name" value="Small_GTPase_SAR1"/>
</dbReference>
<feature type="binding site" evidence="19">
    <location>
        <position position="131"/>
    </location>
    <ligand>
        <name>GTP</name>
        <dbReference type="ChEBI" id="CHEBI:37565"/>
    </ligand>
</feature>
<dbReference type="PRINTS" id="PR00328">
    <property type="entry name" value="SAR1GTPBP"/>
</dbReference>
<dbReference type="InterPro" id="IPR027417">
    <property type="entry name" value="P-loop_NTPase"/>
</dbReference>
<feature type="binding site" evidence="19">
    <location>
        <position position="34"/>
    </location>
    <ligand>
        <name>GTP</name>
        <dbReference type="ChEBI" id="CHEBI:37565"/>
    </ligand>
</feature>
<evidence type="ECO:0000256" key="21">
    <source>
        <dbReference type="PIRSR" id="PIRSR606689-2"/>
    </source>
</evidence>
<dbReference type="GO" id="GO:0003924">
    <property type="term" value="F:GTPase activity"/>
    <property type="evidence" value="ECO:0007669"/>
    <property type="project" value="InterPro"/>
</dbReference>
<feature type="binding site" evidence="18">
    <location>
        <position position="30"/>
    </location>
    <ligand>
        <name>Mg(2+)</name>
        <dbReference type="ChEBI" id="CHEBI:18420"/>
    </ligand>
</feature>
<dbReference type="PROSITE" id="PS51422">
    <property type="entry name" value="SAR1"/>
    <property type="match status" value="1"/>
</dbReference>
<dbReference type="PROSITE" id="PS51417">
    <property type="entry name" value="ARF"/>
    <property type="match status" value="1"/>
</dbReference>
<feature type="binding site" evidence="19">
    <location>
        <position position="33"/>
    </location>
    <ligand>
        <name>GTP</name>
        <dbReference type="ChEBI" id="CHEBI:37565"/>
    </ligand>
</feature>
<evidence type="ECO:0000313" key="23">
    <source>
        <dbReference type="EMBL" id="KAK4149794.1"/>
    </source>
</evidence>
<organism evidence="23 24">
    <name type="scientific">Chaetomidium leptoderma</name>
    <dbReference type="NCBI Taxonomy" id="669021"/>
    <lineage>
        <taxon>Eukaryota</taxon>
        <taxon>Fungi</taxon>
        <taxon>Dikarya</taxon>
        <taxon>Ascomycota</taxon>
        <taxon>Pezizomycotina</taxon>
        <taxon>Sordariomycetes</taxon>
        <taxon>Sordariomycetidae</taxon>
        <taxon>Sordariales</taxon>
        <taxon>Chaetomiaceae</taxon>
        <taxon>Chaetomidium</taxon>
    </lineage>
</organism>
<feature type="binding site" evidence="19">
    <location>
        <position position="130"/>
    </location>
    <ligand>
        <name>GTP</name>
        <dbReference type="ChEBI" id="CHEBI:37565"/>
    </ligand>
</feature>
<keyword evidence="9" id="KW-0378">Hydrolase</keyword>
<evidence type="ECO:0000256" key="6">
    <source>
        <dbReference type="ARBA" id="ARBA00021124"/>
    </source>
</evidence>
<sequence>MGFLDWFYYPLAFFGLLRLQRAKVLFLGLDNAGKSTLLQMVSRGRRGIVAPTLHPTLEEWTIGRVVFATLDLAGHQEARRLWRDYLHDTTAVVFIVDAKDPGRFDEAAAALHELSAMEQLARVPFAVLGNKIDHPDAVSEDFLRDRLGLWQITIRPIELFMCSIAAKTGYGEGLRWLAAQL</sequence>
<evidence type="ECO:0000256" key="14">
    <source>
        <dbReference type="ARBA" id="ARBA00023134"/>
    </source>
</evidence>
<dbReference type="Proteomes" id="UP001302745">
    <property type="component" value="Unassembled WGS sequence"/>
</dbReference>
<evidence type="ECO:0000256" key="22">
    <source>
        <dbReference type="RuleBase" id="RU003926"/>
    </source>
</evidence>
<dbReference type="GO" id="GO:0016192">
    <property type="term" value="P:vesicle-mediated transport"/>
    <property type="evidence" value="ECO:0007669"/>
    <property type="project" value="UniProtKB-KW"/>
</dbReference>
<reference evidence="23" key="1">
    <citation type="journal article" date="2023" name="Mol. Phylogenet. Evol.">
        <title>Genome-scale phylogeny and comparative genomics of the fungal order Sordariales.</title>
        <authorList>
            <person name="Hensen N."/>
            <person name="Bonometti L."/>
            <person name="Westerberg I."/>
            <person name="Brannstrom I.O."/>
            <person name="Guillou S."/>
            <person name="Cros-Aarteil S."/>
            <person name="Calhoun S."/>
            <person name="Haridas S."/>
            <person name="Kuo A."/>
            <person name="Mondo S."/>
            <person name="Pangilinan J."/>
            <person name="Riley R."/>
            <person name="LaButti K."/>
            <person name="Andreopoulos B."/>
            <person name="Lipzen A."/>
            <person name="Chen C."/>
            <person name="Yan M."/>
            <person name="Daum C."/>
            <person name="Ng V."/>
            <person name="Clum A."/>
            <person name="Steindorff A."/>
            <person name="Ohm R.A."/>
            <person name="Martin F."/>
            <person name="Silar P."/>
            <person name="Natvig D.O."/>
            <person name="Lalanne C."/>
            <person name="Gautier V."/>
            <person name="Ament-Velasquez S.L."/>
            <person name="Kruys A."/>
            <person name="Hutchinson M.I."/>
            <person name="Powell A.J."/>
            <person name="Barry K."/>
            <person name="Miller A.N."/>
            <person name="Grigoriev I.V."/>
            <person name="Debuchy R."/>
            <person name="Gladieux P."/>
            <person name="Hiltunen Thoren M."/>
            <person name="Johannesson H."/>
        </authorList>
    </citation>
    <scope>NUCLEOTIDE SEQUENCE</scope>
    <source>
        <strain evidence="23">CBS 538.74</strain>
    </source>
</reference>
<evidence type="ECO:0000256" key="3">
    <source>
        <dbReference type="ARBA" id="ARBA00004397"/>
    </source>
</evidence>
<keyword evidence="18" id="KW-0460">Magnesium</keyword>
<dbReference type="PANTHER" id="PTHR45684">
    <property type="entry name" value="RE74312P"/>
    <property type="match status" value="1"/>
</dbReference>
<keyword evidence="10 22" id="KW-0256">Endoplasmic reticulum</keyword>
<evidence type="ECO:0000256" key="9">
    <source>
        <dbReference type="ARBA" id="ARBA00022801"/>
    </source>
</evidence>
<dbReference type="FunFam" id="3.40.50.300:FF:000161">
    <property type="entry name" value="Small COPII coat GTPase"/>
    <property type="match status" value="1"/>
</dbReference>
<dbReference type="SMART" id="SM00177">
    <property type="entry name" value="ARF"/>
    <property type="match status" value="1"/>
</dbReference>
<evidence type="ECO:0000256" key="20">
    <source>
        <dbReference type="PIRSR" id="PIRSR606689-1"/>
    </source>
</evidence>
<comment type="caution">
    <text evidence="23">The sequence shown here is derived from an EMBL/GenBank/DDBJ whole genome shotgun (WGS) entry which is preliminary data.</text>
</comment>
<keyword evidence="14 20" id="KW-0342">GTP-binding</keyword>
<feature type="binding site" evidence="19">
    <location>
        <position position="36"/>
    </location>
    <ligand>
        <name>GTP</name>
        <dbReference type="ChEBI" id="CHEBI:37565"/>
    </ligand>
</feature>
<evidence type="ECO:0000256" key="17">
    <source>
        <dbReference type="ARBA" id="ARBA00048548"/>
    </source>
</evidence>
<comment type="catalytic activity">
    <reaction evidence="17">
        <text>GTP + H2O = GDP + phosphate + H(+)</text>
        <dbReference type="Rhea" id="RHEA:19669"/>
        <dbReference type="ChEBI" id="CHEBI:15377"/>
        <dbReference type="ChEBI" id="CHEBI:15378"/>
        <dbReference type="ChEBI" id="CHEBI:37565"/>
        <dbReference type="ChEBI" id="CHEBI:43474"/>
        <dbReference type="ChEBI" id="CHEBI:58189"/>
    </reaction>
</comment>
<feature type="binding site" evidence="19">
    <location>
        <position position="31"/>
    </location>
    <ligand>
        <name>GTP</name>
        <dbReference type="ChEBI" id="CHEBI:37565"/>
    </ligand>
</feature>
<dbReference type="SUPFAM" id="SSF52540">
    <property type="entry name" value="P-loop containing nucleoside triphosphate hydrolases"/>
    <property type="match status" value="1"/>
</dbReference>
<evidence type="ECO:0000256" key="7">
    <source>
        <dbReference type="ARBA" id="ARBA00022448"/>
    </source>
</evidence>
<dbReference type="GO" id="GO:0046872">
    <property type="term" value="F:metal ion binding"/>
    <property type="evidence" value="ECO:0007669"/>
    <property type="project" value="UniProtKB-KW"/>
</dbReference>
<evidence type="ECO:0000256" key="19">
    <source>
        <dbReference type="PIRSR" id="PIRSR606687-2"/>
    </source>
</evidence>
<dbReference type="GO" id="GO:0006886">
    <property type="term" value="P:intracellular protein transport"/>
    <property type="evidence" value="ECO:0007669"/>
    <property type="project" value="InterPro"/>
</dbReference>
<evidence type="ECO:0000256" key="8">
    <source>
        <dbReference type="ARBA" id="ARBA00022741"/>
    </source>
</evidence>
<keyword evidence="15" id="KW-0472">Membrane</keyword>
<reference evidence="23" key="2">
    <citation type="submission" date="2023-05" db="EMBL/GenBank/DDBJ databases">
        <authorList>
            <consortium name="Lawrence Berkeley National Laboratory"/>
            <person name="Steindorff A."/>
            <person name="Hensen N."/>
            <person name="Bonometti L."/>
            <person name="Westerberg I."/>
            <person name="Brannstrom I.O."/>
            <person name="Guillou S."/>
            <person name="Cros-Aarteil S."/>
            <person name="Calhoun S."/>
            <person name="Haridas S."/>
            <person name="Kuo A."/>
            <person name="Mondo S."/>
            <person name="Pangilinan J."/>
            <person name="Riley R."/>
            <person name="Labutti K."/>
            <person name="Andreopoulos B."/>
            <person name="Lipzen A."/>
            <person name="Chen C."/>
            <person name="Yanf M."/>
            <person name="Daum C."/>
            <person name="Ng V."/>
            <person name="Clum A."/>
            <person name="Ohm R."/>
            <person name="Martin F."/>
            <person name="Silar P."/>
            <person name="Natvig D."/>
            <person name="Lalanne C."/>
            <person name="Gautier V."/>
            <person name="Ament-Velasquez S.L."/>
            <person name="Kruys A."/>
            <person name="Hutchinson M.I."/>
            <person name="Powell A.J."/>
            <person name="Barry K."/>
            <person name="Miller A.N."/>
            <person name="Grigoriev I.V."/>
            <person name="Debuchy R."/>
            <person name="Gladieux P."/>
            <person name="Thoren M.H."/>
            <person name="Johannesson H."/>
        </authorList>
    </citation>
    <scope>NUCLEOTIDE SEQUENCE</scope>
    <source>
        <strain evidence="23">CBS 538.74</strain>
    </source>
</reference>
<accession>A0AAN6VEU4</accession>
<evidence type="ECO:0000313" key="24">
    <source>
        <dbReference type="Proteomes" id="UP001302745"/>
    </source>
</evidence>
<comment type="similarity">
    <text evidence="4 22">Belongs to the small GTPase superfamily. SAR1 family.</text>
</comment>
<keyword evidence="7 22" id="KW-0813">Transport</keyword>
<name>A0AAN6VEU4_9PEZI</name>
<keyword evidence="8 19" id="KW-0547">Nucleotide-binding</keyword>
<evidence type="ECO:0000256" key="15">
    <source>
        <dbReference type="ARBA" id="ARBA00023136"/>
    </source>
</evidence>
<feature type="binding site" evidence="20">
    <location>
        <begin position="28"/>
        <end position="35"/>
    </location>
    <ligand>
        <name>GTP</name>
        <dbReference type="ChEBI" id="CHEBI:37565"/>
    </ligand>
</feature>
<dbReference type="AlphaFoldDB" id="A0AAN6VEU4"/>
<dbReference type="InterPro" id="IPR005225">
    <property type="entry name" value="Small_GTP-bd"/>
</dbReference>
<evidence type="ECO:0000256" key="18">
    <source>
        <dbReference type="PIRSR" id="PIRSR606687-1"/>
    </source>
</evidence>
<dbReference type="InterPro" id="IPR006689">
    <property type="entry name" value="Small_GTPase_ARF/SAR"/>
</dbReference>
<keyword evidence="12 22" id="KW-0653">Protein transport</keyword>
<dbReference type="NCBIfam" id="TIGR00231">
    <property type="entry name" value="small_GTP"/>
    <property type="match status" value="1"/>
</dbReference>
<dbReference type="GO" id="GO:0005789">
    <property type="term" value="C:endoplasmic reticulum membrane"/>
    <property type="evidence" value="ECO:0007669"/>
    <property type="project" value="UniProtKB-SubCell"/>
</dbReference>
<dbReference type="Pfam" id="PF00025">
    <property type="entry name" value="Arf"/>
    <property type="match status" value="1"/>
</dbReference>
<proteinExistence type="inferred from homology"/>
<keyword evidence="11 22" id="KW-0931">ER-Golgi transport</keyword>
<feature type="binding site" evidence="19">
    <location>
        <position position="164"/>
    </location>
    <ligand>
        <name>GTP</name>
        <dbReference type="ChEBI" id="CHEBI:37565"/>
    </ligand>
</feature>
<feature type="binding site" evidence="20">
    <location>
        <position position="74"/>
    </location>
    <ligand>
        <name>GTP</name>
        <dbReference type="ChEBI" id="CHEBI:37565"/>
    </ligand>
</feature>
<keyword evidence="18" id="KW-0479">Metal-binding</keyword>
<feature type="binding site" evidence="20">
    <location>
        <begin position="130"/>
        <end position="133"/>
    </location>
    <ligand>
        <name>GTP</name>
        <dbReference type="ChEBI" id="CHEBI:37565"/>
    </ligand>
</feature>
<dbReference type="EMBL" id="MU857123">
    <property type="protein sequence ID" value="KAK4149794.1"/>
    <property type="molecule type" value="Genomic_DNA"/>
</dbReference>
<evidence type="ECO:0000256" key="11">
    <source>
        <dbReference type="ARBA" id="ARBA00022892"/>
    </source>
</evidence>
<dbReference type="Gene3D" id="3.40.50.300">
    <property type="entry name" value="P-loop containing nucleotide triphosphate hydrolases"/>
    <property type="match status" value="1"/>
</dbReference>
<evidence type="ECO:0000256" key="4">
    <source>
        <dbReference type="ARBA" id="ARBA00007507"/>
    </source>
</evidence>
<dbReference type="SMART" id="SM00178">
    <property type="entry name" value="SAR"/>
    <property type="match status" value="1"/>
</dbReference>
<evidence type="ECO:0000256" key="13">
    <source>
        <dbReference type="ARBA" id="ARBA00023034"/>
    </source>
</evidence>
<keyword evidence="16" id="KW-0968">Cytoplasmic vesicle</keyword>
<protein>
    <recommendedName>
        <fullName evidence="6">Small COPII coat GTPase SAR1</fullName>
    </recommendedName>
    <alternativeName>
        <fullName evidence="5">Small COPII coat GTPase sar1</fullName>
    </alternativeName>
</protein>
<evidence type="ECO:0000256" key="10">
    <source>
        <dbReference type="ARBA" id="ARBA00022824"/>
    </source>
</evidence>
<dbReference type="GO" id="GO:0000139">
    <property type="term" value="C:Golgi membrane"/>
    <property type="evidence" value="ECO:0007669"/>
    <property type="project" value="UniProtKB-SubCell"/>
</dbReference>
<evidence type="ECO:0000256" key="2">
    <source>
        <dbReference type="ARBA" id="ARBA00004299"/>
    </source>
</evidence>
<feature type="binding site" evidence="21">
    <location>
        <position position="35"/>
    </location>
    <ligand>
        <name>Mg(2+)</name>
        <dbReference type="ChEBI" id="CHEBI:18420"/>
    </ligand>
</feature>
<dbReference type="GO" id="GO:0012507">
    <property type="term" value="C:ER to Golgi transport vesicle membrane"/>
    <property type="evidence" value="ECO:0007669"/>
    <property type="project" value="UniProtKB-SubCell"/>
</dbReference>
<comment type="subcellular location">
    <subcellularLocation>
        <location evidence="2">Cytoplasmic vesicle</location>
        <location evidence="2">COPII-coated vesicle membrane</location>
        <topology evidence="2">Peripheral membrane protein</topology>
        <orientation evidence="2">Cytoplasmic side</orientation>
    </subcellularLocation>
    <subcellularLocation>
        <location evidence="3">Endoplasmic reticulum membrane</location>
        <topology evidence="3">Peripheral membrane protein</topology>
        <orientation evidence="3">Cytoplasmic side</orientation>
    </subcellularLocation>
    <subcellularLocation>
        <location evidence="1">Golgi apparatus membrane</location>
        <topology evidence="1">Peripheral membrane protein</topology>
        <orientation evidence="1">Cytoplasmic side</orientation>
    </subcellularLocation>
</comment>
<evidence type="ECO:0000256" key="5">
    <source>
        <dbReference type="ARBA" id="ARBA00019961"/>
    </source>
</evidence>
<keyword evidence="13 22" id="KW-0333">Golgi apparatus</keyword>
<feature type="binding site" evidence="21">
    <location>
        <position position="52"/>
    </location>
    <ligand>
        <name>Mg(2+)</name>
        <dbReference type="ChEBI" id="CHEBI:18420"/>
    </ligand>
</feature>
<feature type="binding site" evidence="19">
    <location>
        <position position="133"/>
    </location>
    <ligand>
        <name>GTP</name>
        <dbReference type="ChEBI" id="CHEBI:37565"/>
    </ligand>
</feature>
<keyword evidence="24" id="KW-1185">Reference proteome</keyword>
<evidence type="ECO:0000256" key="12">
    <source>
        <dbReference type="ARBA" id="ARBA00022927"/>
    </source>
</evidence>